<dbReference type="SUPFAM" id="SSF50182">
    <property type="entry name" value="Sm-like ribonucleoproteins"/>
    <property type="match status" value="1"/>
</dbReference>
<proteinExistence type="predicted"/>
<evidence type="ECO:0000259" key="1">
    <source>
        <dbReference type="SMART" id="SM00651"/>
    </source>
</evidence>
<dbReference type="EMBL" id="CP142727">
    <property type="protein sequence ID" value="WUR02621.1"/>
    <property type="molecule type" value="Genomic_DNA"/>
</dbReference>
<keyword evidence="2" id="KW-0687">Ribonucleoprotein</keyword>
<dbReference type="Gene3D" id="2.30.30.100">
    <property type="match status" value="1"/>
</dbReference>
<dbReference type="InterPro" id="IPR001163">
    <property type="entry name" value="Sm_dom_euk/arc"/>
</dbReference>
<accession>A0AAX4J9N1</accession>
<evidence type="ECO:0000313" key="2">
    <source>
        <dbReference type="EMBL" id="WUR02621.1"/>
    </source>
</evidence>
<dbReference type="GO" id="GO:1990904">
    <property type="term" value="C:ribonucleoprotein complex"/>
    <property type="evidence" value="ECO:0007669"/>
    <property type="project" value="UniProtKB-KW"/>
</dbReference>
<feature type="domain" description="Sm" evidence="1">
    <location>
        <begin position="2"/>
        <end position="85"/>
    </location>
</feature>
<reference evidence="2" key="1">
    <citation type="journal article" date="2024" name="BMC Genomics">
        <title>Functional annotation of a divergent genome using sequence and structure-based similarity.</title>
        <authorList>
            <person name="Svedberg D."/>
            <person name="Winiger R.R."/>
            <person name="Berg A."/>
            <person name="Sharma H."/>
            <person name="Tellgren-Roth C."/>
            <person name="Debrunner-Vossbrinck B.A."/>
            <person name="Vossbrinck C.R."/>
            <person name="Barandun J."/>
        </authorList>
    </citation>
    <scope>NUCLEOTIDE SEQUENCE</scope>
    <source>
        <strain evidence="2">Illinois isolate</strain>
    </source>
</reference>
<dbReference type="InterPro" id="IPR010920">
    <property type="entry name" value="LSM_dom_sf"/>
</dbReference>
<sequence length="86" mass="10237">MLFFDKLYKTNSTVLVSLRNNHKLVCKLKKYDKHFNLIVYDVTVYKKMTSKNRGVKKRLEGYKSEEDLEDKEVYIRGDTIITISEL</sequence>
<gene>
    <name evidence="2" type="ORF">VNE69_02145</name>
</gene>
<dbReference type="KEGG" id="vnx:VNE69_02145"/>
<name>A0AAX4J9N1_9MICR</name>
<dbReference type="Proteomes" id="UP001334084">
    <property type="component" value="Chromosome 2"/>
</dbReference>
<dbReference type="SMART" id="SM00651">
    <property type="entry name" value="Sm"/>
    <property type="match status" value="1"/>
</dbReference>
<dbReference type="Pfam" id="PF01423">
    <property type="entry name" value="LSM"/>
    <property type="match status" value="1"/>
</dbReference>
<dbReference type="GeneID" id="90540435"/>
<dbReference type="AlphaFoldDB" id="A0AAX4J9N1"/>
<evidence type="ECO:0000313" key="3">
    <source>
        <dbReference type="Proteomes" id="UP001334084"/>
    </source>
</evidence>
<organism evidence="2 3">
    <name type="scientific">Vairimorpha necatrix</name>
    <dbReference type="NCBI Taxonomy" id="6039"/>
    <lineage>
        <taxon>Eukaryota</taxon>
        <taxon>Fungi</taxon>
        <taxon>Fungi incertae sedis</taxon>
        <taxon>Microsporidia</taxon>
        <taxon>Nosematidae</taxon>
        <taxon>Vairimorpha</taxon>
    </lineage>
</organism>
<dbReference type="RefSeq" id="XP_065328766.1">
    <property type="nucleotide sequence ID" value="XM_065472694.1"/>
</dbReference>
<protein>
    <submittedName>
        <fullName evidence="2">Small nuclear ribonucleoprotein Sm D2</fullName>
    </submittedName>
</protein>
<keyword evidence="3" id="KW-1185">Reference proteome</keyword>